<proteinExistence type="predicted"/>
<organism evidence="1">
    <name type="scientific">Anguilla anguilla</name>
    <name type="common">European freshwater eel</name>
    <name type="synonym">Muraena anguilla</name>
    <dbReference type="NCBI Taxonomy" id="7936"/>
    <lineage>
        <taxon>Eukaryota</taxon>
        <taxon>Metazoa</taxon>
        <taxon>Chordata</taxon>
        <taxon>Craniata</taxon>
        <taxon>Vertebrata</taxon>
        <taxon>Euteleostomi</taxon>
        <taxon>Actinopterygii</taxon>
        <taxon>Neopterygii</taxon>
        <taxon>Teleostei</taxon>
        <taxon>Anguilliformes</taxon>
        <taxon>Anguillidae</taxon>
        <taxon>Anguilla</taxon>
    </lineage>
</organism>
<accession>A0A0E9PS65</accession>
<dbReference type="EMBL" id="GBXM01101116">
    <property type="protein sequence ID" value="JAH07461.1"/>
    <property type="molecule type" value="Transcribed_RNA"/>
</dbReference>
<name>A0A0E9PS65_ANGAN</name>
<evidence type="ECO:0000313" key="1">
    <source>
        <dbReference type="EMBL" id="JAH07461.1"/>
    </source>
</evidence>
<reference evidence="1" key="1">
    <citation type="submission" date="2014-11" db="EMBL/GenBank/DDBJ databases">
        <authorList>
            <person name="Amaro Gonzalez C."/>
        </authorList>
    </citation>
    <scope>NUCLEOTIDE SEQUENCE</scope>
</reference>
<dbReference type="AlphaFoldDB" id="A0A0E9PS65"/>
<reference evidence="1" key="2">
    <citation type="journal article" date="2015" name="Fish Shellfish Immunol.">
        <title>Early steps in the European eel (Anguilla anguilla)-Vibrio vulnificus interaction in the gills: Role of the RtxA13 toxin.</title>
        <authorList>
            <person name="Callol A."/>
            <person name="Pajuelo D."/>
            <person name="Ebbesson L."/>
            <person name="Teles M."/>
            <person name="MacKenzie S."/>
            <person name="Amaro C."/>
        </authorList>
    </citation>
    <scope>NUCLEOTIDE SEQUENCE</scope>
</reference>
<protein>
    <submittedName>
        <fullName evidence="1">Uncharacterized protein</fullName>
    </submittedName>
</protein>
<sequence>MLPIFKAGLPVRDVKECKMTSCH</sequence>